<dbReference type="GO" id="GO:0003677">
    <property type="term" value="F:DNA binding"/>
    <property type="evidence" value="ECO:0007669"/>
    <property type="project" value="UniProtKB-KW"/>
</dbReference>
<dbReference type="SUPFAM" id="SSF46955">
    <property type="entry name" value="Putative DNA-binding domain"/>
    <property type="match status" value="2"/>
</dbReference>
<dbReference type="Proteomes" id="UP000663981">
    <property type="component" value="Unassembled WGS sequence"/>
</dbReference>
<gene>
    <name evidence="6" type="ORF">I7822_09690</name>
</gene>
<evidence type="ECO:0000256" key="4">
    <source>
        <dbReference type="ARBA" id="ARBA00023163"/>
    </source>
</evidence>
<evidence type="ECO:0000313" key="6">
    <source>
        <dbReference type="EMBL" id="MBO1511943.1"/>
    </source>
</evidence>
<dbReference type="Pfam" id="PF00376">
    <property type="entry name" value="MerR"/>
    <property type="match status" value="2"/>
</dbReference>
<dbReference type="EMBL" id="JAGDEL010000005">
    <property type="protein sequence ID" value="MBO1511943.1"/>
    <property type="molecule type" value="Genomic_DNA"/>
</dbReference>
<dbReference type="InterPro" id="IPR000551">
    <property type="entry name" value="MerR-type_HTH_dom"/>
</dbReference>
<keyword evidence="1" id="KW-0678">Repressor</keyword>
<dbReference type="PANTHER" id="PTHR30204">
    <property type="entry name" value="REDOX-CYCLING DRUG-SENSING TRANSCRIPTIONAL ACTIVATOR SOXR"/>
    <property type="match status" value="1"/>
</dbReference>
<reference evidence="6 7" key="1">
    <citation type="submission" date="2021-03" db="EMBL/GenBank/DDBJ databases">
        <title>Whole genome sequence of Metabacillus bambusae BG109.</title>
        <authorList>
            <person name="Jeong J.W."/>
        </authorList>
    </citation>
    <scope>NUCLEOTIDE SEQUENCE [LARGE SCALE GENOMIC DNA]</scope>
    <source>
        <strain evidence="6 7">BG109</strain>
    </source>
</reference>
<dbReference type="InterPro" id="IPR009061">
    <property type="entry name" value="DNA-bd_dom_put_sf"/>
</dbReference>
<dbReference type="SMART" id="SM00422">
    <property type="entry name" value="HTH_MERR"/>
    <property type="match status" value="2"/>
</dbReference>
<dbReference type="PROSITE" id="PS50937">
    <property type="entry name" value="HTH_MERR_2"/>
    <property type="match status" value="2"/>
</dbReference>
<name>A0ABS3N1Z6_9BACI</name>
<protein>
    <submittedName>
        <fullName evidence="6">MerR family DNA-binding transcriptional regulator</fullName>
    </submittedName>
</protein>
<feature type="domain" description="HTH merR-type" evidence="5">
    <location>
        <begin position="118"/>
        <end position="158"/>
    </location>
</feature>
<evidence type="ECO:0000256" key="1">
    <source>
        <dbReference type="ARBA" id="ARBA00022491"/>
    </source>
</evidence>
<accession>A0ABS3N1Z6</accession>
<evidence type="ECO:0000259" key="5">
    <source>
        <dbReference type="PROSITE" id="PS50937"/>
    </source>
</evidence>
<proteinExistence type="predicted"/>
<keyword evidence="7" id="KW-1185">Reference proteome</keyword>
<dbReference type="PANTHER" id="PTHR30204:SF69">
    <property type="entry name" value="MERR-FAMILY TRANSCRIPTIONAL REGULATOR"/>
    <property type="match status" value="1"/>
</dbReference>
<evidence type="ECO:0000256" key="3">
    <source>
        <dbReference type="ARBA" id="ARBA00023125"/>
    </source>
</evidence>
<keyword evidence="2" id="KW-0805">Transcription regulation</keyword>
<keyword evidence="3 6" id="KW-0238">DNA-binding</keyword>
<dbReference type="RefSeq" id="WP_207977394.1">
    <property type="nucleotide sequence ID" value="NZ_JAGDEL010000005.1"/>
</dbReference>
<comment type="caution">
    <text evidence="6">The sequence shown here is derived from an EMBL/GenBank/DDBJ whole genome shotgun (WGS) entry which is preliminary data.</text>
</comment>
<dbReference type="InterPro" id="IPR047057">
    <property type="entry name" value="MerR_fam"/>
</dbReference>
<feature type="domain" description="HTH merR-type" evidence="5">
    <location>
        <begin position="10"/>
        <end position="57"/>
    </location>
</feature>
<dbReference type="Gene3D" id="1.10.1660.10">
    <property type="match status" value="2"/>
</dbReference>
<organism evidence="6 7">
    <name type="scientific">Metabacillus bambusae</name>
    <dbReference type="NCBI Taxonomy" id="2795218"/>
    <lineage>
        <taxon>Bacteria</taxon>
        <taxon>Bacillati</taxon>
        <taxon>Bacillota</taxon>
        <taxon>Bacilli</taxon>
        <taxon>Bacillales</taxon>
        <taxon>Bacillaceae</taxon>
        <taxon>Metabacillus</taxon>
    </lineage>
</organism>
<sequence>MQDKIRPIDIAKRLKISTSSLRNYEARGLVPPPQRLSTGYRIYTKEHVAYFECIAAMSPGFGMDITTDVLKKIQLKELNSALWILNKAQVNNYEDKVFTEKAMRLIEKSADEQIFEKHLTIGEVSEETKVTTTTLRYWESEGLVHSIRNEENNYRLYDMFELIKIMLMKTTQNSVYSHEIIQLKQDIKNLKKHDFQGLKMIVLETHKNLNKRNQQQLFGLHKLYRLCETVNLYS</sequence>
<evidence type="ECO:0000313" key="7">
    <source>
        <dbReference type="Proteomes" id="UP000663981"/>
    </source>
</evidence>
<evidence type="ECO:0000256" key="2">
    <source>
        <dbReference type="ARBA" id="ARBA00023015"/>
    </source>
</evidence>
<keyword evidence="4" id="KW-0804">Transcription</keyword>